<dbReference type="Proteomes" id="UP001140091">
    <property type="component" value="Unassembled WGS sequence"/>
</dbReference>
<name>A0A9W8J4G2_9AGAR</name>
<organism evidence="2 3">
    <name type="scientific">Candolleomyces eurysporus</name>
    <dbReference type="NCBI Taxonomy" id="2828524"/>
    <lineage>
        <taxon>Eukaryota</taxon>
        <taxon>Fungi</taxon>
        <taxon>Dikarya</taxon>
        <taxon>Basidiomycota</taxon>
        <taxon>Agaricomycotina</taxon>
        <taxon>Agaricomycetes</taxon>
        <taxon>Agaricomycetidae</taxon>
        <taxon>Agaricales</taxon>
        <taxon>Agaricineae</taxon>
        <taxon>Psathyrellaceae</taxon>
        <taxon>Candolleomyces</taxon>
    </lineage>
</organism>
<proteinExistence type="predicted"/>
<dbReference type="EMBL" id="JANBPK010001254">
    <property type="protein sequence ID" value="KAJ2924033.1"/>
    <property type="molecule type" value="Genomic_DNA"/>
</dbReference>
<evidence type="ECO:0000256" key="1">
    <source>
        <dbReference type="SAM" id="Phobius"/>
    </source>
</evidence>
<keyword evidence="1" id="KW-0812">Transmembrane</keyword>
<feature type="non-terminal residue" evidence="2">
    <location>
        <position position="74"/>
    </location>
</feature>
<accession>A0A9W8J4G2</accession>
<feature type="transmembrane region" description="Helical" evidence="1">
    <location>
        <begin position="12"/>
        <end position="34"/>
    </location>
</feature>
<reference evidence="2" key="1">
    <citation type="submission" date="2022-06" db="EMBL/GenBank/DDBJ databases">
        <title>Genome Sequence of Candolleomyces eurysporus.</title>
        <authorList>
            <person name="Buettner E."/>
        </authorList>
    </citation>
    <scope>NUCLEOTIDE SEQUENCE</scope>
    <source>
        <strain evidence="2">VTCC 930004</strain>
    </source>
</reference>
<dbReference type="AlphaFoldDB" id="A0A9W8J4G2"/>
<evidence type="ECO:0000313" key="3">
    <source>
        <dbReference type="Proteomes" id="UP001140091"/>
    </source>
</evidence>
<evidence type="ECO:0000313" key="2">
    <source>
        <dbReference type="EMBL" id="KAJ2924033.1"/>
    </source>
</evidence>
<keyword evidence="1" id="KW-0472">Membrane</keyword>
<sequence>MRPIGRQRRHDIQPGFAILAIHAVGAVVAGLKIAPATSASLKLSYRSTTGKHVCPVVAPSLRRSRDVRRHPQGP</sequence>
<keyword evidence="1" id="KW-1133">Transmembrane helix</keyword>
<gene>
    <name evidence="2" type="ORF">H1R20_g13062</name>
</gene>
<comment type="caution">
    <text evidence="2">The sequence shown here is derived from an EMBL/GenBank/DDBJ whole genome shotgun (WGS) entry which is preliminary data.</text>
</comment>
<protein>
    <submittedName>
        <fullName evidence="2">Uncharacterized protein</fullName>
    </submittedName>
</protein>
<keyword evidence="3" id="KW-1185">Reference proteome</keyword>